<evidence type="ECO:0000313" key="3">
    <source>
        <dbReference type="EMBL" id="MDO7877047.1"/>
    </source>
</evidence>
<dbReference type="InterPro" id="IPR030888">
    <property type="entry name" value="Put_ccm"/>
</dbReference>
<feature type="signal peptide" evidence="2">
    <location>
        <begin position="1"/>
        <end position="25"/>
    </location>
</feature>
<proteinExistence type="predicted"/>
<feature type="chain" id="PRO_5045527404" evidence="2">
    <location>
        <begin position="26"/>
        <end position="78"/>
    </location>
</feature>
<keyword evidence="1" id="KW-0472">Membrane</keyword>
<accession>A0ABT9BJ54</accession>
<comment type="caution">
    <text evidence="3">The sequence shown here is derived from an EMBL/GenBank/DDBJ whole genome shotgun (WGS) entry which is preliminary data.</text>
</comment>
<dbReference type="Pfam" id="PF20077">
    <property type="entry name" value="CcmD_alt"/>
    <property type="match status" value="1"/>
</dbReference>
<keyword evidence="2" id="KW-0732">Signal</keyword>
<evidence type="ECO:0000256" key="1">
    <source>
        <dbReference type="SAM" id="Phobius"/>
    </source>
</evidence>
<name>A0ABT9BJ54_9BACT</name>
<dbReference type="EMBL" id="JAUQSY010000016">
    <property type="protein sequence ID" value="MDO7877047.1"/>
    <property type="molecule type" value="Genomic_DNA"/>
</dbReference>
<evidence type="ECO:0000256" key="2">
    <source>
        <dbReference type="SAM" id="SignalP"/>
    </source>
</evidence>
<protein>
    <submittedName>
        <fullName evidence="3">CcmD family protein</fullName>
    </submittedName>
</protein>
<evidence type="ECO:0000313" key="4">
    <source>
        <dbReference type="Proteomes" id="UP001176429"/>
    </source>
</evidence>
<gene>
    <name evidence="3" type="ORF">Q5H93_20045</name>
</gene>
<reference evidence="3" key="1">
    <citation type="submission" date="2023-07" db="EMBL/GenBank/DDBJ databases">
        <authorList>
            <person name="Kim M.K."/>
        </authorList>
    </citation>
    <scope>NUCLEOTIDE SEQUENCE</scope>
    <source>
        <strain evidence="3">ASUV-10-1</strain>
    </source>
</reference>
<dbReference type="RefSeq" id="WP_305008446.1">
    <property type="nucleotide sequence ID" value="NZ_JAUQSY010000016.1"/>
</dbReference>
<dbReference type="Proteomes" id="UP001176429">
    <property type="component" value="Unassembled WGS sequence"/>
</dbReference>
<feature type="transmembrane region" description="Helical" evidence="1">
    <location>
        <begin position="44"/>
        <end position="64"/>
    </location>
</feature>
<dbReference type="NCBIfam" id="TIGR04391">
    <property type="entry name" value="CcmD_alt_fam"/>
    <property type="match status" value="1"/>
</dbReference>
<keyword evidence="1" id="KW-1133">Transmembrane helix</keyword>
<sequence length="78" mass="8506">MKTNVLRQLALVLLLVVSSVAAAWAQTETDAPEMADALRQDGKIYVVVVAVAIIVAGMLVYLISLDRKVSRLEKEIKP</sequence>
<keyword evidence="1" id="KW-0812">Transmembrane</keyword>
<keyword evidence="4" id="KW-1185">Reference proteome</keyword>
<organism evidence="3 4">
    <name type="scientific">Hymenobacter aranciens</name>
    <dbReference type="NCBI Taxonomy" id="3063996"/>
    <lineage>
        <taxon>Bacteria</taxon>
        <taxon>Pseudomonadati</taxon>
        <taxon>Bacteroidota</taxon>
        <taxon>Cytophagia</taxon>
        <taxon>Cytophagales</taxon>
        <taxon>Hymenobacteraceae</taxon>
        <taxon>Hymenobacter</taxon>
    </lineage>
</organism>